<sequence>MMSMQSYLLICRSPKVYTKSRWGNAQPTVRTPS</sequence>
<reference evidence="1" key="1">
    <citation type="submission" date="2014-11" db="EMBL/GenBank/DDBJ databases">
        <authorList>
            <person name="Amaro Gonzalez C."/>
        </authorList>
    </citation>
    <scope>NUCLEOTIDE SEQUENCE</scope>
</reference>
<dbReference type="EMBL" id="GBXM01056963">
    <property type="protein sequence ID" value="JAH51614.1"/>
    <property type="molecule type" value="Transcribed_RNA"/>
</dbReference>
<accession>A0A0E9TD33</accession>
<name>A0A0E9TD33_ANGAN</name>
<organism evidence="1">
    <name type="scientific">Anguilla anguilla</name>
    <name type="common">European freshwater eel</name>
    <name type="synonym">Muraena anguilla</name>
    <dbReference type="NCBI Taxonomy" id="7936"/>
    <lineage>
        <taxon>Eukaryota</taxon>
        <taxon>Metazoa</taxon>
        <taxon>Chordata</taxon>
        <taxon>Craniata</taxon>
        <taxon>Vertebrata</taxon>
        <taxon>Euteleostomi</taxon>
        <taxon>Actinopterygii</taxon>
        <taxon>Neopterygii</taxon>
        <taxon>Teleostei</taxon>
        <taxon>Anguilliformes</taxon>
        <taxon>Anguillidae</taxon>
        <taxon>Anguilla</taxon>
    </lineage>
</organism>
<reference evidence="1" key="2">
    <citation type="journal article" date="2015" name="Fish Shellfish Immunol.">
        <title>Early steps in the European eel (Anguilla anguilla)-Vibrio vulnificus interaction in the gills: Role of the RtxA13 toxin.</title>
        <authorList>
            <person name="Callol A."/>
            <person name="Pajuelo D."/>
            <person name="Ebbesson L."/>
            <person name="Teles M."/>
            <person name="MacKenzie S."/>
            <person name="Amaro C."/>
        </authorList>
    </citation>
    <scope>NUCLEOTIDE SEQUENCE</scope>
</reference>
<proteinExistence type="predicted"/>
<evidence type="ECO:0000313" key="1">
    <source>
        <dbReference type="EMBL" id="JAH51614.1"/>
    </source>
</evidence>
<protein>
    <submittedName>
        <fullName evidence="1">Uncharacterized protein</fullName>
    </submittedName>
</protein>
<dbReference type="AlphaFoldDB" id="A0A0E9TD33"/>